<evidence type="ECO:0000313" key="6">
    <source>
        <dbReference type="EMBL" id="PXF43887.1"/>
    </source>
</evidence>
<dbReference type="PANTHER" id="PTHR45719">
    <property type="entry name" value="GLYCOSYLTRANSFERASE"/>
    <property type="match status" value="1"/>
</dbReference>
<keyword evidence="3 6" id="KW-0808">Transferase</keyword>
<sequence>MKSSRRLSILNSRPSKVRGGLKRARRDVHNLLFEIRHPRNFVIVSFLVLLALSIAFRAKLRRYAYDSQRMNPELFDPSHNDPRSAFSEEACNRKYDAAWSLLHNKNGHPAEKDAVDIAYFIQVGNDSVILLERLFKRIHHPRNIYIVHIDGKVSSTLRDGVAALVNNSEIYKKNIHIMESEMITYRAITMVMNTIAAMTIALEKHSTWDYFINLSGADYPLVSVENQARLLARPRVPPGRLNFITFFPRKEWMSYSFRIRKLHWDPAIARKQDPHARLYLLRGHGENPMESNRSFIFSKAEAWMILSRPFVKFLIRSSFAKRMLVYHKHVLSVPEHYFADVLYNHPVWRKTIVPDALRKVVWYLHGHRSGQHPYVLDKGQTLDTFWSSIDTTRSLFTRKFSQPNSALMDRIDIELSGIRVNTSSPGFEKHAKQRHRFLESLVKHFDDITKKTLRDQGYSSPSSAYPKLSTSN</sequence>
<gene>
    <name evidence="6" type="ORF">BWQ96_06353</name>
</gene>
<dbReference type="GO" id="GO:0016020">
    <property type="term" value="C:membrane"/>
    <property type="evidence" value="ECO:0007669"/>
    <property type="project" value="UniProtKB-SubCell"/>
</dbReference>
<proteinExistence type="predicted"/>
<comment type="caution">
    <text evidence="6">The sequence shown here is derived from an EMBL/GenBank/DDBJ whole genome shotgun (WGS) entry which is preliminary data.</text>
</comment>
<dbReference type="InterPro" id="IPR003406">
    <property type="entry name" value="Glyco_trans_14"/>
</dbReference>
<dbReference type="GO" id="GO:0015020">
    <property type="term" value="F:glucuronosyltransferase activity"/>
    <property type="evidence" value="ECO:0007669"/>
    <property type="project" value="InterPro"/>
</dbReference>
<dbReference type="EMBL" id="NBIV01000108">
    <property type="protein sequence ID" value="PXF43887.1"/>
    <property type="molecule type" value="Genomic_DNA"/>
</dbReference>
<keyword evidence="4" id="KW-0472">Membrane</keyword>
<dbReference type="PANTHER" id="PTHR45719:SF3">
    <property type="entry name" value="BETA-GLUCURONOSYLTRANSFERASE GLCAT14A"/>
    <property type="match status" value="1"/>
</dbReference>
<dbReference type="InterPro" id="IPR044610">
    <property type="entry name" value="GLCAT14A/B/C"/>
</dbReference>
<evidence type="ECO:0000256" key="1">
    <source>
        <dbReference type="ARBA" id="ARBA00004606"/>
    </source>
</evidence>
<name>A0A2V3IPA7_9FLOR</name>
<dbReference type="OrthoDB" id="2019572at2759"/>
<keyword evidence="5" id="KW-0325">Glycoprotein</keyword>
<accession>A0A2V3IPA7</accession>
<dbReference type="AlphaFoldDB" id="A0A2V3IPA7"/>
<keyword evidence="2" id="KW-0328">Glycosyltransferase</keyword>
<keyword evidence="7" id="KW-1185">Reference proteome</keyword>
<evidence type="ECO:0000256" key="4">
    <source>
        <dbReference type="ARBA" id="ARBA00023136"/>
    </source>
</evidence>
<dbReference type="Pfam" id="PF02485">
    <property type="entry name" value="Branch"/>
    <property type="match status" value="1"/>
</dbReference>
<protein>
    <submittedName>
        <fullName evidence="6">Beta-glucuronosyltransferase GlcAT14B</fullName>
    </submittedName>
</protein>
<comment type="subcellular location">
    <subcellularLocation>
        <location evidence="1">Membrane</location>
        <topology evidence="1">Single-pass type II membrane protein</topology>
    </subcellularLocation>
</comment>
<evidence type="ECO:0000313" key="7">
    <source>
        <dbReference type="Proteomes" id="UP000247409"/>
    </source>
</evidence>
<dbReference type="Proteomes" id="UP000247409">
    <property type="component" value="Unassembled WGS sequence"/>
</dbReference>
<evidence type="ECO:0000256" key="3">
    <source>
        <dbReference type="ARBA" id="ARBA00022679"/>
    </source>
</evidence>
<organism evidence="6 7">
    <name type="scientific">Gracilariopsis chorda</name>
    <dbReference type="NCBI Taxonomy" id="448386"/>
    <lineage>
        <taxon>Eukaryota</taxon>
        <taxon>Rhodophyta</taxon>
        <taxon>Florideophyceae</taxon>
        <taxon>Rhodymeniophycidae</taxon>
        <taxon>Gracilariales</taxon>
        <taxon>Gracilariaceae</taxon>
        <taxon>Gracilariopsis</taxon>
    </lineage>
</organism>
<evidence type="ECO:0000256" key="2">
    <source>
        <dbReference type="ARBA" id="ARBA00022676"/>
    </source>
</evidence>
<evidence type="ECO:0000256" key="5">
    <source>
        <dbReference type="ARBA" id="ARBA00023180"/>
    </source>
</evidence>
<reference evidence="6 7" key="1">
    <citation type="journal article" date="2018" name="Mol. Biol. Evol.">
        <title>Analysis of the draft genome of the red seaweed Gracilariopsis chorda provides insights into genome size evolution in Rhodophyta.</title>
        <authorList>
            <person name="Lee J."/>
            <person name="Yang E.C."/>
            <person name="Graf L."/>
            <person name="Yang J.H."/>
            <person name="Qiu H."/>
            <person name="Zel Zion U."/>
            <person name="Chan C.X."/>
            <person name="Stephens T.G."/>
            <person name="Weber A.P.M."/>
            <person name="Boo G.H."/>
            <person name="Boo S.M."/>
            <person name="Kim K.M."/>
            <person name="Shin Y."/>
            <person name="Jung M."/>
            <person name="Lee S.J."/>
            <person name="Yim H.S."/>
            <person name="Lee J.H."/>
            <person name="Bhattacharya D."/>
            <person name="Yoon H.S."/>
        </authorList>
    </citation>
    <scope>NUCLEOTIDE SEQUENCE [LARGE SCALE GENOMIC DNA]</scope>
    <source>
        <strain evidence="6 7">SKKU-2015</strain>
        <tissue evidence="6">Whole body</tissue>
    </source>
</reference>